<dbReference type="AlphaFoldDB" id="A0A2S0MXM5"/>
<dbReference type="GO" id="GO:0046930">
    <property type="term" value="C:pore complex"/>
    <property type="evidence" value="ECO:0007669"/>
    <property type="project" value="UniProtKB-KW"/>
</dbReference>
<evidence type="ECO:0000313" key="14">
    <source>
        <dbReference type="Proteomes" id="UP000239326"/>
    </source>
</evidence>
<name>A0A2S0MXM5_9BURK</name>
<keyword evidence="8" id="KW-0626">Porin</keyword>
<keyword evidence="3" id="KW-0813">Transport</keyword>
<comment type="subunit">
    <text evidence="2">Homotrimer.</text>
</comment>
<evidence type="ECO:0000256" key="10">
    <source>
        <dbReference type="ARBA" id="ARBA00023237"/>
    </source>
</evidence>
<dbReference type="GO" id="GO:0034220">
    <property type="term" value="P:monoatomic ion transmembrane transport"/>
    <property type="evidence" value="ECO:0007669"/>
    <property type="project" value="InterPro"/>
</dbReference>
<evidence type="ECO:0000256" key="2">
    <source>
        <dbReference type="ARBA" id="ARBA00011233"/>
    </source>
</evidence>
<dbReference type="OrthoDB" id="6975458at2"/>
<organism evidence="13 14">
    <name type="scientific">Simplicispira suum</name>
    <dbReference type="NCBI Taxonomy" id="2109915"/>
    <lineage>
        <taxon>Bacteria</taxon>
        <taxon>Pseudomonadati</taxon>
        <taxon>Pseudomonadota</taxon>
        <taxon>Betaproteobacteria</taxon>
        <taxon>Burkholderiales</taxon>
        <taxon>Comamonadaceae</taxon>
        <taxon>Simplicispira</taxon>
    </lineage>
</organism>
<keyword evidence="7" id="KW-0406">Ion transport</keyword>
<keyword evidence="9" id="KW-0472">Membrane</keyword>
<reference evidence="13 14" key="1">
    <citation type="submission" date="2018-03" db="EMBL/GenBank/DDBJ databases">
        <title>Genome sequencing of Simplicispira sp.</title>
        <authorList>
            <person name="Kim S.-J."/>
            <person name="Heo J."/>
            <person name="Kwon S.-W."/>
        </authorList>
    </citation>
    <scope>NUCLEOTIDE SEQUENCE [LARGE SCALE GENOMIC DNA]</scope>
    <source>
        <strain evidence="13 14">SC1-8</strain>
    </source>
</reference>
<keyword evidence="14" id="KW-1185">Reference proteome</keyword>
<proteinExistence type="predicted"/>
<keyword evidence="5" id="KW-0812">Transmembrane</keyword>
<evidence type="ECO:0000256" key="9">
    <source>
        <dbReference type="ARBA" id="ARBA00023136"/>
    </source>
</evidence>
<dbReference type="PRINTS" id="PR00182">
    <property type="entry name" value="ECOLNEIPORIN"/>
</dbReference>
<gene>
    <name evidence="13" type="ORF">C6571_04475</name>
</gene>
<dbReference type="EMBL" id="CP027669">
    <property type="protein sequence ID" value="AVO40639.1"/>
    <property type="molecule type" value="Genomic_DNA"/>
</dbReference>
<evidence type="ECO:0000256" key="8">
    <source>
        <dbReference type="ARBA" id="ARBA00023114"/>
    </source>
</evidence>
<keyword evidence="6 11" id="KW-0732">Signal</keyword>
<feature type="chain" id="PRO_5015504068" description="Porin domain-containing protein" evidence="11">
    <location>
        <begin position="20"/>
        <end position="306"/>
    </location>
</feature>
<evidence type="ECO:0000256" key="1">
    <source>
        <dbReference type="ARBA" id="ARBA00004571"/>
    </source>
</evidence>
<dbReference type="InterPro" id="IPR050298">
    <property type="entry name" value="Gram-neg_bact_OMP"/>
</dbReference>
<evidence type="ECO:0000256" key="6">
    <source>
        <dbReference type="ARBA" id="ARBA00022729"/>
    </source>
</evidence>
<accession>A0A2S0MXM5</accession>
<sequence>MKKSLIALAVLAASGAAMAQSSVTMYGVADLSLAKSNGVSAQMSGNGVMNNGNSRLGVRGVEDLGGGLKASFNFEQGINAETGATDANTFQRNAYLALSGGFGKFQLGRALNPSFWGVAAWELTGTANYSAVANQFGFAGGPSRNNSMFMYTTPNMGGFSGTLGYVAKPDNGGNAKVDANLTYANGPLAVALSYFKVKGTDKGLALGAAYDFGMFKLAASLQDAPGASKGFTLGGTVPVGPVALTLDIARENGTGMKNTDVLVEAKYALSKRTFTYAAYYKDGDAGGGVYKTGAKNHLGLGIRHNF</sequence>
<dbReference type="Proteomes" id="UP000239326">
    <property type="component" value="Chromosome"/>
</dbReference>
<evidence type="ECO:0000256" key="4">
    <source>
        <dbReference type="ARBA" id="ARBA00022452"/>
    </source>
</evidence>
<evidence type="ECO:0000256" key="11">
    <source>
        <dbReference type="SAM" id="SignalP"/>
    </source>
</evidence>
<evidence type="ECO:0000313" key="13">
    <source>
        <dbReference type="EMBL" id="AVO40639.1"/>
    </source>
</evidence>
<dbReference type="KEGG" id="simp:C6571_04475"/>
<dbReference type="GO" id="GO:0009279">
    <property type="term" value="C:cell outer membrane"/>
    <property type="evidence" value="ECO:0007669"/>
    <property type="project" value="UniProtKB-SubCell"/>
</dbReference>
<dbReference type="Pfam" id="PF13609">
    <property type="entry name" value="Porin_4"/>
    <property type="match status" value="1"/>
</dbReference>
<dbReference type="GO" id="GO:0015288">
    <property type="term" value="F:porin activity"/>
    <property type="evidence" value="ECO:0007669"/>
    <property type="project" value="UniProtKB-KW"/>
</dbReference>
<dbReference type="CDD" id="cd00342">
    <property type="entry name" value="gram_neg_porins"/>
    <property type="match status" value="1"/>
</dbReference>
<evidence type="ECO:0000256" key="3">
    <source>
        <dbReference type="ARBA" id="ARBA00022448"/>
    </source>
</evidence>
<dbReference type="RefSeq" id="WP_106445630.1">
    <property type="nucleotide sequence ID" value="NZ_CP027669.1"/>
</dbReference>
<dbReference type="InterPro" id="IPR023614">
    <property type="entry name" value="Porin_dom_sf"/>
</dbReference>
<dbReference type="InterPro" id="IPR033900">
    <property type="entry name" value="Gram_neg_porin_domain"/>
</dbReference>
<dbReference type="PANTHER" id="PTHR34501:SF9">
    <property type="entry name" value="MAJOR OUTER MEMBRANE PROTEIN P.IA"/>
    <property type="match status" value="1"/>
</dbReference>
<evidence type="ECO:0000256" key="7">
    <source>
        <dbReference type="ARBA" id="ARBA00023065"/>
    </source>
</evidence>
<protein>
    <recommendedName>
        <fullName evidence="12">Porin domain-containing protein</fullName>
    </recommendedName>
</protein>
<keyword evidence="4" id="KW-1134">Transmembrane beta strand</keyword>
<comment type="subcellular location">
    <subcellularLocation>
        <location evidence="1">Cell outer membrane</location>
        <topology evidence="1">Multi-pass membrane protein</topology>
    </subcellularLocation>
</comment>
<feature type="domain" description="Porin" evidence="12">
    <location>
        <begin position="7"/>
        <end position="281"/>
    </location>
</feature>
<evidence type="ECO:0000259" key="12">
    <source>
        <dbReference type="Pfam" id="PF13609"/>
    </source>
</evidence>
<dbReference type="InterPro" id="IPR001702">
    <property type="entry name" value="Porin_Gram-ve"/>
</dbReference>
<dbReference type="Gene3D" id="2.40.160.10">
    <property type="entry name" value="Porin"/>
    <property type="match status" value="1"/>
</dbReference>
<dbReference type="PRINTS" id="PR00184">
    <property type="entry name" value="NEISSPPORIN"/>
</dbReference>
<dbReference type="PANTHER" id="PTHR34501">
    <property type="entry name" value="PROTEIN YDDL-RELATED"/>
    <property type="match status" value="1"/>
</dbReference>
<evidence type="ECO:0000256" key="5">
    <source>
        <dbReference type="ARBA" id="ARBA00022692"/>
    </source>
</evidence>
<dbReference type="InterPro" id="IPR002299">
    <property type="entry name" value="Porin_Neis"/>
</dbReference>
<dbReference type="SUPFAM" id="SSF56935">
    <property type="entry name" value="Porins"/>
    <property type="match status" value="1"/>
</dbReference>
<feature type="signal peptide" evidence="11">
    <location>
        <begin position="1"/>
        <end position="19"/>
    </location>
</feature>
<keyword evidence="10" id="KW-0998">Cell outer membrane</keyword>